<name>A0A1M5PJD7_9FIRM</name>
<proteinExistence type="predicted"/>
<dbReference type="AlphaFoldDB" id="A0A1M5PJD7"/>
<dbReference type="RefSeq" id="WP_073092268.1">
    <property type="nucleotide sequence ID" value="NZ_FQWY01000023.1"/>
</dbReference>
<keyword evidence="2" id="KW-1185">Reference proteome</keyword>
<gene>
    <name evidence="1" type="ORF">SAMN02745221_01495</name>
</gene>
<evidence type="ECO:0000313" key="2">
    <source>
        <dbReference type="Proteomes" id="UP000242329"/>
    </source>
</evidence>
<organism evidence="1 2">
    <name type="scientific">Thermosyntropha lipolytica DSM 11003</name>
    <dbReference type="NCBI Taxonomy" id="1123382"/>
    <lineage>
        <taxon>Bacteria</taxon>
        <taxon>Bacillati</taxon>
        <taxon>Bacillota</taxon>
        <taxon>Clostridia</taxon>
        <taxon>Eubacteriales</taxon>
        <taxon>Syntrophomonadaceae</taxon>
        <taxon>Thermosyntropha</taxon>
    </lineage>
</organism>
<dbReference type="Proteomes" id="UP000242329">
    <property type="component" value="Unassembled WGS sequence"/>
</dbReference>
<accession>A0A1M5PJD7</accession>
<evidence type="ECO:0000313" key="1">
    <source>
        <dbReference type="EMBL" id="SHH01894.1"/>
    </source>
</evidence>
<reference evidence="2" key="1">
    <citation type="submission" date="2016-11" db="EMBL/GenBank/DDBJ databases">
        <authorList>
            <person name="Varghese N."/>
            <person name="Submissions S."/>
        </authorList>
    </citation>
    <scope>NUCLEOTIDE SEQUENCE [LARGE SCALE GENOMIC DNA]</scope>
    <source>
        <strain evidence="2">DSM 11003</strain>
    </source>
</reference>
<protein>
    <submittedName>
        <fullName evidence="1">Uncharacterized protein</fullName>
    </submittedName>
</protein>
<dbReference type="EMBL" id="FQWY01000023">
    <property type="protein sequence ID" value="SHH01894.1"/>
    <property type="molecule type" value="Genomic_DNA"/>
</dbReference>
<sequence>MDYVKYNLPLLSSVLNIGYNHRLDVYTDSFDENKLHKALKIAQQEGYIINYKIDKSYNFWCITLELNYDLIYEELFKGIIDFFIIHGEKHNFVKARPANFNINKEKLGTPLLEISPDIQIPLSPLNIAWGRTSAFKVVVILEGNMSKIKELIKYADREGIADIITPKENGIEIVDSQHPLFPYLDKKDRFLASDYNNDSLCVTFQVDDNVLIKKINKYIISGINILPDVKFFAAEEIEPDIEEIVIEEIETE</sequence>